<keyword evidence="4" id="KW-1185">Reference proteome</keyword>
<dbReference type="AlphaFoldDB" id="A0A226DEM5"/>
<evidence type="ECO:0000313" key="4">
    <source>
        <dbReference type="Proteomes" id="UP000198287"/>
    </source>
</evidence>
<name>A0A226DEM5_FOLCA</name>
<keyword evidence="1" id="KW-0472">Membrane</keyword>
<reference evidence="3 4" key="1">
    <citation type="submission" date="2015-12" db="EMBL/GenBank/DDBJ databases">
        <title>The genome of Folsomia candida.</title>
        <authorList>
            <person name="Faddeeva A."/>
            <person name="Derks M.F."/>
            <person name="Anvar Y."/>
            <person name="Smit S."/>
            <person name="Van Straalen N."/>
            <person name="Roelofs D."/>
        </authorList>
    </citation>
    <scope>NUCLEOTIDE SEQUENCE [LARGE SCALE GENOMIC DNA]</scope>
    <source>
        <strain evidence="3 4">VU population</strain>
        <tissue evidence="3">Whole body</tissue>
    </source>
</reference>
<keyword evidence="2" id="KW-0732">Signal</keyword>
<dbReference type="Gene3D" id="1.10.287.70">
    <property type="match status" value="1"/>
</dbReference>
<evidence type="ECO:0000313" key="3">
    <source>
        <dbReference type="EMBL" id="OXA43031.1"/>
    </source>
</evidence>
<comment type="caution">
    <text evidence="3">The sequence shown here is derived from an EMBL/GenBank/DDBJ whole genome shotgun (WGS) entry which is preliminary data.</text>
</comment>
<protein>
    <submittedName>
        <fullName evidence="3">Uncharacterized protein</fullName>
    </submittedName>
</protein>
<organism evidence="3 4">
    <name type="scientific">Folsomia candida</name>
    <name type="common">Springtail</name>
    <dbReference type="NCBI Taxonomy" id="158441"/>
    <lineage>
        <taxon>Eukaryota</taxon>
        <taxon>Metazoa</taxon>
        <taxon>Ecdysozoa</taxon>
        <taxon>Arthropoda</taxon>
        <taxon>Hexapoda</taxon>
        <taxon>Collembola</taxon>
        <taxon>Entomobryomorpha</taxon>
        <taxon>Isotomoidea</taxon>
        <taxon>Isotomidae</taxon>
        <taxon>Proisotominae</taxon>
        <taxon>Folsomia</taxon>
    </lineage>
</organism>
<keyword evidence="1" id="KW-1133">Transmembrane helix</keyword>
<evidence type="ECO:0000256" key="1">
    <source>
        <dbReference type="SAM" id="Phobius"/>
    </source>
</evidence>
<sequence length="411" mass="46268">MYLSLYLAPLFFLHPTIATATNFLPAMTRIGQWFESSTIDLVASPKFLISTDFHKFKQHFPNSPFLLGSLPGTQLTMKSCPKPWKLSCLPRQYPNLEYFLFYSKISYPNPAALASVRLMLKILIAHPSSPTLTTICIPTGATLILDSSTLQEFDNVWNFCNGNLKNRPVPLKKYSALLQPQNENNCGYNSYEPKSLKGFQALIEPFSIDTWVAVLLTCTVLGLLIYGAEGRQEGRRRRVTFLLENFWVLYSVLVLQGSSRLCTFSGELATSMTTIVYPFIPRTLEDIAQSSIPIITAEKTGFESNLEYQIRVAKSLGIYGSRVSANLEKIKDRIFVDSDSGYWTGIKIARTGKFNQRDDQKEFIIKGKDFAVMDAESATRPIVAGILLSPDFIVYKGRENLSFKGDVMWDS</sequence>
<feature type="signal peptide" evidence="2">
    <location>
        <begin position="1"/>
        <end position="18"/>
    </location>
</feature>
<feature type="transmembrane region" description="Helical" evidence="1">
    <location>
        <begin position="210"/>
        <end position="228"/>
    </location>
</feature>
<gene>
    <name evidence="3" type="ORF">Fcan01_22234</name>
</gene>
<evidence type="ECO:0000256" key="2">
    <source>
        <dbReference type="SAM" id="SignalP"/>
    </source>
</evidence>
<accession>A0A226DEM5</accession>
<proteinExistence type="predicted"/>
<dbReference type="Proteomes" id="UP000198287">
    <property type="component" value="Unassembled WGS sequence"/>
</dbReference>
<keyword evidence="1" id="KW-0812">Transmembrane</keyword>
<dbReference type="EMBL" id="LNIX01000023">
    <property type="protein sequence ID" value="OXA43031.1"/>
    <property type="molecule type" value="Genomic_DNA"/>
</dbReference>
<feature type="chain" id="PRO_5012126873" evidence="2">
    <location>
        <begin position="19"/>
        <end position="411"/>
    </location>
</feature>